<evidence type="ECO:0000313" key="2">
    <source>
        <dbReference type="Proteomes" id="UP000499080"/>
    </source>
</evidence>
<organism evidence="1 2">
    <name type="scientific">Araneus ventricosus</name>
    <name type="common">Orbweaver spider</name>
    <name type="synonym">Epeira ventricosa</name>
    <dbReference type="NCBI Taxonomy" id="182803"/>
    <lineage>
        <taxon>Eukaryota</taxon>
        <taxon>Metazoa</taxon>
        <taxon>Ecdysozoa</taxon>
        <taxon>Arthropoda</taxon>
        <taxon>Chelicerata</taxon>
        <taxon>Arachnida</taxon>
        <taxon>Araneae</taxon>
        <taxon>Araneomorphae</taxon>
        <taxon>Entelegynae</taxon>
        <taxon>Araneoidea</taxon>
        <taxon>Araneidae</taxon>
        <taxon>Araneus</taxon>
    </lineage>
</organism>
<name>A0A4Y2WVB5_ARAVE</name>
<comment type="caution">
    <text evidence="1">The sequence shown here is derived from an EMBL/GenBank/DDBJ whole genome shotgun (WGS) entry which is preliminary data.</text>
</comment>
<dbReference type="AlphaFoldDB" id="A0A4Y2WVB5"/>
<dbReference type="Proteomes" id="UP000499080">
    <property type="component" value="Unassembled WGS sequence"/>
</dbReference>
<evidence type="ECO:0000313" key="1">
    <source>
        <dbReference type="EMBL" id="GBO40564.1"/>
    </source>
</evidence>
<sequence length="95" mass="11029">MHGKQFIIVPLCSPQSHGSRLLRSLFRQRIVPRKRLDYLHSNCMELRMVAMVHVLSSLSSSSNTFDRDWLEVCLGDELCKENGRICHVKHTDNFC</sequence>
<dbReference type="EMBL" id="BGPR01065828">
    <property type="protein sequence ID" value="GBO40564.1"/>
    <property type="molecule type" value="Genomic_DNA"/>
</dbReference>
<protein>
    <submittedName>
        <fullName evidence="1">Uncharacterized protein</fullName>
    </submittedName>
</protein>
<gene>
    <name evidence="1" type="ORF">AVEN_136584_1</name>
</gene>
<proteinExistence type="predicted"/>
<keyword evidence="2" id="KW-1185">Reference proteome</keyword>
<accession>A0A4Y2WVB5</accession>
<reference evidence="1 2" key="1">
    <citation type="journal article" date="2019" name="Sci. Rep.">
        <title>Orb-weaving spider Araneus ventricosus genome elucidates the spidroin gene catalogue.</title>
        <authorList>
            <person name="Kono N."/>
            <person name="Nakamura H."/>
            <person name="Ohtoshi R."/>
            <person name="Moran D.A.P."/>
            <person name="Shinohara A."/>
            <person name="Yoshida Y."/>
            <person name="Fujiwara M."/>
            <person name="Mori M."/>
            <person name="Tomita M."/>
            <person name="Arakawa K."/>
        </authorList>
    </citation>
    <scope>NUCLEOTIDE SEQUENCE [LARGE SCALE GENOMIC DNA]</scope>
</reference>